<evidence type="ECO:0000313" key="2">
    <source>
        <dbReference type="EMBL" id="MCC5447219.1"/>
    </source>
</evidence>
<feature type="compositionally biased region" description="Acidic residues" evidence="1">
    <location>
        <begin position="19"/>
        <end position="47"/>
    </location>
</feature>
<proteinExistence type="predicted"/>
<reference evidence="2" key="1">
    <citation type="journal article" date="2015" name="Appl. Environ. Microbiol.">
        <title>Nanoarchaeota, Their Sulfolobales Host, and Nanoarchaeota Virus Distribution across Yellowstone National Park Hot Springs.</title>
        <authorList>
            <person name="Munson-McGee J.H."/>
            <person name="Field E.K."/>
            <person name="Bateson M."/>
            <person name="Rooney C."/>
            <person name="Stepanauskas R."/>
            <person name="Young M.J."/>
        </authorList>
    </citation>
    <scope>NUCLEOTIDE SEQUENCE</scope>
    <source>
        <strain evidence="2">SCGC AB-777_F03</strain>
    </source>
</reference>
<dbReference type="AlphaFoldDB" id="A0AAE3EG39"/>
<dbReference type="Proteomes" id="UP000245509">
    <property type="component" value="Unassembled WGS sequence"/>
</dbReference>
<dbReference type="RefSeq" id="WP_228615444.1">
    <property type="nucleotide sequence ID" value="NZ_QEFP02000014.1"/>
</dbReference>
<feature type="compositionally biased region" description="Basic and acidic residues" evidence="1">
    <location>
        <begin position="1"/>
        <end position="14"/>
    </location>
</feature>
<protein>
    <submittedName>
        <fullName evidence="2">Uncharacterized protein</fullName>
    </submittedName>
</protein>
<reference evidence="2" key="2">
    <citation type="submission" date="2017-05" db="EMBL/GenBank/DDBJ databases">
        <authorList>
            <person name="Munson-Mcgee J.H."/>
        </authorList>
    </citation>
    <scope>NUCLEOTIDE SEQUENCE</scope>
    <source>
        <strain evidence="2">SCGC AB-777_F03</strain>
    </source>
</reference>
<evidence type="ECO:0000313" key="3">
    <source>
        <dbReference type="Proteomes" id="UP000245509"/>
    </source>
</evidence>
<gene>
    <name evidence="2" type="ORF">DDW03_002270</name>
</gene>
<name>A0AAE3EG39_NANST</name>
<evidence type="ECO:0000256" key="1">
    <source>
        <dbReference type="SAM" id="MobiDB-lite"/>
    </source>
</evidence>
<sequence>MDWEDLKRKVEEMKMMAPEEGEDWDEDWDEEWDEGEEEWDEEWEEEW</sequence>
<dbReference type="EMBL" id="QEFP02000014">
    <property type="protein sequence ID" value="MCC5447219.1"/>
    <property type="molecule type" value="Genomic_DNA"/>
</dbReference>
<feature type="region of interest" description="Disordered" evidence="1">
    <location>
        <begin position="1"/>
        <end position="47"/>
    </location>
</feature>
<comment type="caution">
    <text evidence="2">The sequence shown here is derived from an EMBL/GenBank/DDBJ whole genome shotgun (WGS) entry which is preliminary data.</text>
</comment>
<organism evidence="2 3">
    <name type="scientific">Nanobsidianus stetteri</name>
    <dbReference type="NCBI Taxonomy" id="1294122"/>
    <lineage>
        <taxon>Archaea</taxon>
        <taxon>Nanobdellota</taxon>
        <taxon>Candidatus Nanoarchaeia</taxon>
        <taxon>Nanoarchaeales</taxon>
        <taxon>Nanopusillaceae</taxon>
        <taxon>Candidatus Nanobsidianus</taxon>
    </lineage>
</organism>
<accession>A0AAE3EG39</accession>
<reference evidence="2" key="3">
    <citation type="submission" date="2021-11" db="EMBL/GenBank/DDBJ databases">
        <authorList>
            <person name="Munson-Mcgee J."/>
            <person name="Field E."/>
            <person name="Bateson M."/>
            <person name="Rooney C."/>
            <person name="Stepanauskas R."/>
            <person name="Young M."/>
        </authorList>
    </citation>
    <scope>NUCLEOTIDE SEQUENCE</scope>
    <source>
        <strain evidence="2">SCGC AB-777_F03</strain>
    </source>
</reference>